<keyword evidence="3" id="KW-0050">Antiport</keyword>
<evidence type="ECO:0000313" key="11">
    <source>
        <dbReference type="EMBL" id="AJD47905.1"/>
    </source>
</evidence>
<evidence type="ECO:0000256" key="7">
    <source>
        <dbReference type="ARBA" id="ARBA00023065"/>
    </source>
</evidence>
<gene>
    <name evidence="11" type="ORF">S7S_07445</name>
</gene>
<feature type="transmembrane region" description="Helical" evidence="10">
    <location>
        <begin position="130"/>
        <end position="150"/>
    </location>
</feature>
<reference evidence="11 12" key="1">
    <citation type="journal article" date="2012" name="J. Bacteriol.">
        <title>Genome sequence of an alkane-degrading bacterium, Alcanivorax pacificus type strain W11-5, isolated from deep sea sediment.</title>
        <authorList>
            <person name="Lai Q."/>
            <person name="Shao Z."/>
        </authorList>
    </citation>
    <scope>NUCLEOTIDE SEQUENCE [LARGE SCALE GENOMIC DNA]</scope>
    <source>
        <strain evidence="11 12">W11-5</strain>
    </source>
</reference>
<evidence type="ECO:0000256" key="2">
    <source>
        <dbReference type="ARBA" id="ARBA00022448"/>
    </source>
</evidence>
<keyword evidence="8 10" id="KW-0472">Membrane</keyword>
<keyword evidence="6 10" id="KW-1133">Transmembrane helix</keyword>
<dbReference type="EMBL" id="CP004387">
    <property type="protein sequence ID" value="AJD47905.1"/>
    <property type="molecule type" value="Genomic_DNA"/>
</dbReference>
<name>A0A0B4XMM7_9GAMM</name>
<keyword evidence="7" id="KW-0406">Ion transport</keyword>
<dbReference type="GO" id="GO:0015297">
    <property type="term" value="F:antiporter activity"/>
    <property type="evidence" value="ECO:0007669"/>
    <property type="project" value="UniProtKB-KW"/>
</dbReference>
<keyword evidence="12" id="KW-1185">Reference proteome</keyword>
<feature type="transmembrane region" description="Helical" evidence="10">
    <location>
        <begin position="321"/>
        <end position="340"/>
    </location>
</feature>
<dbReference type="InterPro" id="IPR002528">
    <property type="entry name" value="MATE_fam"/>
</dbReference>
<protein>
    <recommendedName>
        <fullName evidence="9">Multidrug-efflux transporter</fullName>
    </recommendedName>
</protein>
<dbReference type="PANTHER" id="PTHR43298">
    <property type="entry name" value="MULTIDRUG RESISTANCE PROTEIN NORM-RELATED"/>
    <property type="match status" value="1"/>
</dbReference>
<dbReference type="Pfam" id="PF01554">
    <property type="entry name" value="MatE"/>
    <property type="match status" value="2"/>
</dbReference>
<evidence type="ECO:0000256" key="4">
    <source>
        <dbReference type="ARBA" id="ARBA00022475"/>
    </source>
</evidence>
<dbReference type="InterPro" id="IPR048279">
    <property type="entry name" value="MdtK-like"/>
</dbReference>
<feature type="transmembrane region" description="Helical" evidence="10">
    <location>
        <begin position="279"/>
        <end position="300"/>
    </location>
</feature>
<dbReference type="HOGENOM" id="CLU_012893_6_0_6"/>
<organism evidence="11 12">
    <name type="scientific">Isoalcanivorax pacificus W11-5</name>
    <dbReference type="NCBI Taxonomy" id="391936"/>
    <lineage>
        <taxon>Bacteria</taxon>
        <taxon>Pseudomonadati</taxon>
        <taxon>Pseudomonadota</taxon>
        <taxon>Gammaproteobacteria</taxon>
        <taxon>Oceanospirillales</taxon>
        <taxon>Alcanivoracaceae</taxon>
        <taxon>Isoalcanivorax</taxon>
    </lineage>
</organism>
<evidence type="ECO:0000256" key="8">
    <source>
        <dbReference type="ARBA" id="ARBA00023136"/>
    </source>
</evidence>
<keyword evidence="4" id="KW-1003">Cell membrane</keyword>
<keyword evidence="2" id="KW-0813">Transport</keyword>
<proteinExistence type="predicted"/>
<evidence type="ECO:0000256" key="10">
    <source>
        <dbReference type="SAM" id="Phobius"/>
    </source>
</evidence>
<dbReference type="GO" id="GO:0006811">
    <property type="term" value="P:monoatomic ion transport"/>
    <property type="evidence" value="ECO:0007669"/>
    <property type="project" value="UniProtKB-KW"/>
</dbReference>
<feature type="transmembrane region" description="Helical" evidence="10">
    <location>
        <begin position="162"/>
        <end position="184"/>
    </location>
</feature>
<dbReference type="Proteomes" id="UP000006764">
    <property type="component" value="Chromosome"/>
</dbReference>
<evidence type="ECO:0000256" key="3">
    <source>
        <dbReference type="ARBA" id="ARBA00022449"/>
    </source>
</evidence>
<feature type="transmembrane region" description="Helical" evidence="10">
    <location>
        <begin position="391"/>
        <end position="410"/>
    </location>
</feature>
<feature type="transmembrane region" description="Helical" evidence="10">
    <location>
        <begin position="190"/>
        <end position="215"/>
    </location>
</feature>
<sequence length="453" mass="48806">MSILSASRRLELSLQLKLALPILGGQLAQTANGFVDTVMAGRVSATDLAAVAVGASVWVPLFLFMAGVLMSVTPILSRQLGAAAYHRISPLAQQALWLALGLGLCGALVLRSMAPVLHWMDVDTAMRPMVLGYLEGLSWGIPGAALFLALRSYTEAMAHTRPVLWISVIGLLINIPTNYVLIYGKLGFEPLGGAGCGWATAVVFWCMALMMALYIRFHRAYRRARLTLKPLVFEPKQVSYMLRLGLPVGMTIFFEVSIFAVIALLISSLGPVIVAGHQIALNFASLVFMLPLSLAIAVTVRISNERGRGDGEAVRRAASTSLWLTGGAGICAGICLWLLREQVPLIYTDNPAVQQLAAGLLLYAALYQVSDAFQVAANGALRGFEDTAVPMVYTLLSYWGIGLPVGFILGRTDWLVPAMGPAGFWIGLLAGLTSAAVLLGWRLRWRLRQVIRA</sequence>
<dbReference type="STRING" id="391936.S7S_07445"/>
<dbReference type="InterPro" id="IPR050222">
    <property type="entry name" value="MATE_MdtK"/>
</dbReference>
<evidence type="ECO:0000313" key="12">
    <source>
        <dbReference type="Proteomes" id="UP000006764"/>
    </source>
</evidence>
<feature type="transmembrane region" description="Helical" evidence="10">
    <location>
        <begin position="91"/>
        <end position="110"/>
    </location>
</feature>
<keyword evidence="5 10" id="KW-0812">Transmembrane</keyword>
<dbReference type="KEGG" id="apac:S7S_07445"/>
<dbReference type="AlphaFoldDB" id="A0A0B4XMM7"/>
<dbReference type="CDD" id="cd13131">
    <property type="entry name" value="MATE_NorM_like"/>
    <property type="match status" value="1"/>
</dbReference>
<dbReference type="PANTHER" id="PTHR43298:SF2">
    <property type="entry name" value="FMN_FAD EXPORTER YEEO-RELATED"/>
    <property type="match status" value="1"/>
</dbReference>
<feature type="transmembrane region" description="Helical" evidence="10">
    <location>
        <begin position="244"/>
        <end position="267"/>
    </location>
</feature>
<dbReference type="RefSeq" id="WP_008735617.1">
    <property type="nucleotide sequence ID" value="NZ_CP004387.1"/>
</dbReference>
<feature type="transmembrane region" description="Helical" evidence="10">
    <location>
        <begin position="49"/>
        <end position="70"/>
    </location>
</feature>
<dbReference type="PIRSF" id="PIRSF006603">
    <property type="entry name" value="DinF"/>
    <property type="match status" value="1"/>
</dbReference>
<accession>A0A0B4XMM7</accession>
<evidence type="ECO:0000256" key="9">
    <source>
        <dbReference type="ARBA" id="ARBA00031636"/>
    </source>
</evidence>
<feature type="transmembrane region" description="Helical" evidence="10">
    <location>
        <begin position="352"/>
        <end position="370"/>
    </location>
</feature>
<evidence type="ECO:0000256" key="1">
    <source>
        <dbReference type="ARBA" id="ARBA00004429"/>
    </source>
</evidence>
<feature type="transmembrane region" description="Helical" evidence="10">
    <location>
        <begin position="422"/>
        <end position="443"/>
    </location>
</feature>
<comment type="subcellular location">
    <subcellularLocation>
        <location evidence="1">Cell inner membrane</location>
        <topology evidence="1">Multi-pass membrane protein</topology>
    </subcellularLocation>
</comment>
<evidence type="ECO:0000256" key="5">
    <source>
        <dbReference type="ARBA" id="ARBA00022692"/>
    </source>
</evidence>
<dbReference type="GO" id="GO:0005886">
    <property type="term" value="C:plasma membrane"/>
    <property type="evidence" value="ECO:0007669"/>
    <property type="project" value="UniProtKB-SubCell"/>
</dbReference>
<dbReference type="NCBIfam" id="TIGR00797">
    <property type="entry name" value="matE"/>
    <property type="match status" value="1"/>
</dbReference>
<dbReference type="GO" id="GO:0042910">
    <property type="term" value="F:xenobiotic transmembrane transporter activity"/>
    <property type="evidence" value="ECO:0007669"/>
    <property type="project" value="InterPro"/>
</dbReference>
<evidence type="ECO:0000256" key="6">
    <source>
        <dbReference type="ARBA" id="ARBA00022989"/>
    </source>
</evidence>